<comment type="caution">
    <text evidence="2">The sequence shown here is derived from an EMBL/GenBank/DDBJ whole genome shotgun (WGS) entry which is preliminary data.</text>
</comment>
<keyword evidence="1" id="KW-0732">Signal</keyword>
<keyword evidence="3" id="KW-1185">Reference proteome</keyword>
<feature type="signal peptide" evidence="1">
    <location>
        <begin position="1"/>
        <end position="18"/>
    </location>
</feature>
<evidence type="ECO:0000256" key="1">
    <source>
        <dbReference type="SAM" id="SignalP"/>
    </source>
</evidence>
<evidence type="ECO:0000313" key="3">
    <source>
        <dbReference type="Proteomes" id="UP001142057"/>
    </source>
</evidence>
<accession>A0ABT2IE40</accession>
<protein>
    <recommendedName>
        <fullName evidence="4">Lipoprotein</fullName>
    </recommendedName>
</protein>
<organism evidence="2 3">
    <name type="scientific">Chryseobacterium pyrolae</name>
    <dbReference type="NCBI Taxonomy" id="2987481"/>
    <lineage>
        <taxon>Bacteria</taxon>
        <taxon>Pseudomonadati</taxon>
        <taxon>Bacteroidota</taxon>
        <taxon>Flavobacteriia</taxon>
        <taxon>Flavobacteriales</taxon>
        <taxon>Weeksellaceae</taxon>
        <taxon>Chryseobacterium group</taxon>
        <taxon>Chryseobacterium</taxon>
    </lineage>
</organism>
<evidence type="ECO:0000313" key="2">
    <source>
        <dbReference type="EMBL" id="MCT2406893.1"/>
    </source>
</evidence>
<dbReference type="RefSeq" id="WP_259827863.1">
    <property type="nucleotide sequence ID" value="NZ_JANZQH010000002.1"/>
</dbReference>
<reference evidence="2" key="1">
    <citation type="submission" date="2022-08" db="EMBL/GenBank/DDBJ databases">
        <title>Chryseobacterium antibioticum,isolated from the rhizosphere soil of Pyrola in Tibet.</title>
        <authorList>
            <person name="Kan Y."/>
        </authorList>
    </citation>
    <scope>NUCLEOTIDE SEQUENCE</scope>
    <source>
        <strain evidence="2">Pc2-12</strain>
    </source>
</reference>
<dbReference type="EMBL" id="JANZQH010000002">
    <property type="protein sequence ID" value="MCT2406893.1"/>
    <property type="molecule type" value="Genomic_DNA"/>
</dbReference>
<dbReference type="Proteomes" id="UP001142057">
    <property type="component" value="Unassembled WGS sequence"/>
</dbReference>
<evidence type="ECO:0008006" key="4">
    <source>
        <dbReference type="Google" id="ProtNLM"/>
    </source>
</evidence>
<proteinExistence type="predicted"/>
<feature type="chain" id="PRO_5045681356" description="Lipoprotein" evidence="1">
    <location>
        <begin position="19"/>
        <end position="479"/>
    </location>
</feature>
<sequence>MKSLISLLLLLFFFCATSQVSKRTAAIIKPLEKTRLFYSSDDEEIKKVKELLFKETSTEELVYLAEKGQNVYIKATAIDVLAKKKEGGKILEVFKKNLYSKEKLTYRTGCLSDDYLLSIHIFESVSVGYNFSEKEKENLEKEMMAIVLNAKPINPELLEALTYDLPLDNDSYTKIRKLVIDTKSPILLVNLAKYKNPNDIELIKSFGKQAYPAIQEFPDPKFLPFIKENISDASDYHVMFALSRFCSEEAKEIVIKAIEIEKKQNKDKDCGNGCLSTIYQHTYMEKCTLYYPLLADLWLTDKIISFDILDHYEKTHTQKEAARFLLDGFLKPGEAEVIPFNTFEMDHIIDDISDDLTYDGNLRLVKLLERTQKISDEVYKKAVRSSLQYLGDLDLSRFISKLKDNESVLQNKDVLLERVRYNENAYGALTIMDGLKMLKDEKLFSDGAAIIVSRKAEFKKFPVWEENYRSFIKENNIKE</sequence>
<gene>
    <name evidence="2" type="ORF">NZD88_04920</name>
</gene>
<name>A0ABT2IE40_9FLAO</name>